<comment type="caution">
    <text evidence="3">The sequence shown here is derived from an EMBL/GenBank/DDBJ whole genome shotgun (WGS) entry which is preliminary data.</text>
</comment>
<sequence length="142" mass="15531">MIATIFGALLSGYLSARIRKGFLLWFYYGFRAVWITAYIFLMPKTFAAAVLFAIGLGMTGDATVSPTSGLVNDSFPLRQVATLVGLLFTLHQIGAILSVWIRGIIVTQTGSYTLLGLIDIVLCLFASACSFQIERKQIKDPN</sequence>
<gene>
    <name evidence="3" type="ORF">HNQ47_000132</name>
</gene>
<keyword evidence="4" id="KW-1185">Reference proteome</keyword>
<proteinExistence type="predicted"/>
<dbReference type="InterPro" id="IPR011701">
    <property type="entry name" value="MFS"/>
</dbReference>
<evidence type="ECO:0000256" key="2">
    <source>
        <dbReference type="SAM" id="Phobius"/>
    </source>
</evidence>
<name>A0A7W8CW98_9FIRM</name>
<dbReference type="AlphaFoldDB" id="A0A7W8CW98"/>
<dbReference type="GO" id="GO:0005886">
    <property type="term" value="C:plasma membrane"/>
    <property type="evidence" value="ECO:0007669"/>
    <property type="project" value="UniProtKB-SubCell"/>
</dbReference>
<feature type="transmembrane region" description="Helical" evidence="2">
    <location>
        <begin position="113"/>
        <end position="133"/>
    </location>
</feature>
<keyword evidence="2" id="KW-0812">Transmembrane</keyword>
<accession>A0A7W8CW98</accession>
<feature type="transmembrane region" description="Helical" evidence="2">
    <location>
        <begin position="80"/>
        <end position="101"/>
    </location>
</feature>
<protein>
    <submittedName>
        <fullName evidence="3">Putative MFS family arabinose efflux permease</fullName>
    </submittedName>
</protein>
<dbReference type="SUPFAM" id="SSF103473">
    <property type="entry name" value="MFS general substrate transporter"/>
    <property type="match status" value="1"/>
</dbReference>
<evidence type="ECO:0000313" key="3">
    <source>
        <dbReference type="EMBL" id="MBB5182129.1"/>
    </source>
</evidence>
<dbReference type="Proteomes" id="UP000539953">
    <property type="component" value="Unassembled WGS sequence"/>
</dbReference>
<dbReference type="EMBL" id="JACHHK010000001">
    <property type="protein sequence ID" value="MBB5182129.1"/>
    <property type="molecule type" value="Genomic_DNA"/>
</dbReference>
<evidence type="ECO:0000256" key="1">
    <source>
        <dbReference type="ARBA" id="ARBA00004651"/>
    </source>
</evidence>
<dbReference type="GO" id="GO:0022857">
    <property type="term" value="F:transmembrane transporter activity"/>
    <property type="evidence" value="ECO:0007669"/>
    <property type="project" value="InterPro"/>
</dbReference>
<comment type="subcellular location">
    <subcellularLocation>
        <location evidence="1">Cell membrane</location>
        <topology evidence="1">Multi-pass membrane protein</topology>
    </subcellularLocation>
</comment>
<dbReference type="RefSeq" id="WP_221247915.1">
    <property type="nucleotide sequence ID" value="NZ_JACHHK010000001.1"/>
</dbReference>
<evidence type="ECO:0000313" key="4">
    <source>
        <dbReference type="Proteomes" id="UP000539953"/>
    </source>
</evidence>
<reference evidence="3 4" key="1">
    <citation type="submission" date="2020-08" db="EMBL/GenBank/DDBJ databases">
        <title>Genomic Encyclopedia of Type Strains, Phase IV (KMG-IV): sequencing the most valuable type-strain genomes for metagenomic binning, comparative biology and taxonomic classification.</title>
        <authorList>
            <person name="Goeker M."/>
        </authorList>
    </citation>
    <scope>NUCLEOTIDE SEQUENCE [LARGE SCALE GENOMIC DNA]</scope>
    <source>
        <strain evidence="3 4">DSM 25799</strain>
    </source>
</reference>
<feature type="transmembrane region" description="Helical" evidence="2">
    <location>
        <begin position="32"/>
        <end position="59"/>
    </location>
</feature>
<organism evidence="3 4">
    <name type="scientific">Catenisphaera adipataccumulans</name>
    <dbReference type="NCBI Taxonomy" id="700500"/>
    <lineage>
        <taxon>Bacteria</taxon>
        <taxon>Bacillati</taxon>
        <taxon>Bacillota</taxon>
        <taxon>Erysipelotrichia</taxon>
        <taxon>Erysipelotrichales</taxon>
        <taxon>Erysipelotrichaceae</taxon>
        <taxon>Catenisphaera</taxon>
    </lineage>
</organism>
<keyword evidence="2" id="KW-1133">Transmembrane helix</keyword>
<keyword evidence="2" id="KW-0472">Membrane</keyword>
<dbReference type="Gene3D" id="1.20.1250.20">
    <property type="entry name" value="MFS general substrate transporter like domains"/>
    <property type="match status" value="1"/>
</dbReference>
<dbReference type="InterPro" id="IPR036259">
    <property type="entry name" value="MFS_trans_sf"/>
</dbReference>
<dbReference type="Pfam" id="PF07690">
    <property type="entry name" value="MFS_1"/>
    <property type="match status" value="1"/>
</dbReference>